<reference evidence="2" key="2">
    <citation type="submission" date="2020-09" db="EMBL/GenBank/DDBJ databases">
        <authorList>
            <person name="Sun Q."/>
            <person name="Zhou Y."/>
        </authorList>
    </citation>
    <scope>NUCLEOTIDE SEQUENCE</scope>
    <source>
        <strain evidence="2">CGMCC 1.3617</strain>
    </source>
</reference>
<sequence length="295" mass="33346">MAVIASPAPEDCSILVAITFHHVPKRVIYLLDVVRALADFPVRRMDIRVMINDVPDADIDALREVLDGTLSRNATVTFIRCRDLGHPFELAWAHKRLIPDEFLAPDSTHTHFVYLEDDMRFGYRNFRYFLEHRPFLAPHGLIPSFLRVEYSAEGQEVRCTDVQNSMPFDKLRKIERGPHVFVAHTNPYCAVYVLDRDLAQEYVASASFGLETSAGIRNIGTRERSAMGLCWENVPRGFRSRYAIPIDPRRAIAAGECWVPHLPNNYTTRSSSASGKLPMRDLIKQAAPASEPAPG</sequence>
<name>A0A917KER4_9PROT</name>
<evidence type="ECO:0000313" key="2">
    <source>
        <dbReference type="EMBL" id="GGJ11499.1"/>
    </source>
</evidence>
<reference evidence="2" key="1">
    <citation type="journal article" date="2014" name="Int. J. Syst. Evol. Microbiol.">
        <title>Complete genome sequence of Corynebacterium casei LMG S-19264T (=DSM 44701T), isolated from a smear-ripened cheese.</title>
        <authorList>
            <consortium name="US DOE Joint Genome Institute (JGI-PGF)"/>
            <person name="Walter F."/>
            <person name="Albersmeier A."/>
            <person name="Kalinowski J."/>
            <person name="Ruckert C."/>
        </authorList>
    </citation>
    <scope>NUCLEOTIDE SEQUENCE</scope>
    <source>
        <strain evidence="2">CGMCC 1.3617</strain>
    </source>
</reference>
<proteinExistence type="predicted"/>
<accession>A0A917KER4</accession>
<gene>
    <name evidence="2" type="ORF">GCM10011320_18180</name>
</gene>
<evidence type="ECO:0000313" key="3">
    <source>
        <dbReference type="Proteomes" id="UP000661507"/>
    </source>
</evidence>
<feature type="region of interest" description="Disordered" evidence="1">
    <location>
        <begin position="269"/>
        <end position="295"/>
    </location>
</feature>
<comment type="caution">
    <text evidence="2">The sequence shown here is derived from an EMBL/GenBank/DDBJ whole genome shotgun (WGS) entry which is preliminary data.</text>
</comment>
<protein>
    <submittedName>
        <fullName evidence="2">Uncharacterized protein</fullName>
    </submittedName>
</protein>
<keyword evidence="3" id="KW-1185">Reference proteome</keyword>
<dbReference type="AlphaFoldDB" id="A0A917KER4"/>
<dbReference type="Proteomes" id="UP000661507">
    <property type="component" value="Unassembled WGS sequence"/>
</dbReference>
<dbReference type="EMBL" id="BMKW01000004">
    <property type="protein sequence ID" value="GGJ11499.1"/>
    <property type="molecule type" value="Genomic_DNA"/>
</dbReference>
<dbReference type="RefSeq" id="WP_188966728.1">
    <property type="nucleotide sequence ID" value="NZ_BMKW01000004.1"/>
</dbReference>
<evidence type="ECO:0000256" key="1">
    <source>
        <dbReference type="SAM" id="MobiDB-lite"/>
    </source>
</evidence>
<organism evidence="2 3">
    <name type="scientific">Neoroseomonas lacus</name>
    <dbReference type="NCBI Taxonomy" id="287609"/>
    <lineage>
        <taxon>Bacteria</taxon>
        <taxon>Pseudomonadati</taxon>
        <taxon>Pseudomonadota</taxon>
        <taxon>Alphaproteobacteria</taxon>
        <taxon>Acetobacterales</taxon>
        <taxon>Acetobacteraceae</taxon>
        <taxon>Neoroseomonas</taxon>
    </lineage>
</organism>